<dbReference type="PROSITE" id="PS00903">
    <property type="entry name" value="CYT_DCMP_DEAMINASES_1"/>
    <property type="match status" value="1"/>
</dbReference>
<accession>F4G3D8</accession>
<dbReference type="AlphaFoldDB" id="F4G3D8"/>
<dbReference type="GO" id="GO:0005829">
    <property type="term" value="C:cytosol"/>
    <property type="evidence" value="ECO:0007669"/>
    <property type="project" value="TreeGrafter"/>
</dbReference>
<dbReference type="STRING" id="1006006.Mcup_0025"/>
<keyword evidence="6" id="KW-0378">Hydrolase</keyword>
<dbReference type="EC" id="3.5.4.5" evidence="4"/>
<evidence type="ECO:0000313" key="14">
    <source>
        <dbReference type="EMBL" id="AEB94136.1"/>
    </source>
</evidence>
<feature type="active site" description="Proton donor" evidence="10">
    <location>
        <position position="58"/>
    </location>
</feature>
<evidence type="ECO:0000256" key="8">
    <source>
        <dbReference type="ARBA" id="ARBA00032005"/>
    </source>
</evidence>
<dbReference type="eggNOG" id="arCOG04173">
    <property type="taxonomic scope" value="Archaea"/>
</dbReference>
<feature type="binding site" evidence="12">
    <location>
        <position position="92"/>
    </location>
    <ligand>
        <name>Zn(2+)</name>
        <dbReference type="ChEBI" id="CHEBI:29105"/>
        <note>catalytic</note>
    </ligand>
</feature>
<comment type="cofactor">
    <cofactor evidence="1 12">
        <name>Zn(2+)</name>
        <dbReference type="ChEBI" id="CHEBI:29105"/>
    </cofactor>
</comment>
<dbReference type="InterPro" id="IPR006262">
    <property type="entry name" value="Cyt_deam_tetra"/>
</dbReference>
<dbReference type="SUPFAM" id="SSF53927">
    <property type="entry name" value="Cytidine deaminase-like"/>
    <property type="match status" value="1"/>
</dbReference>
<dbReference type="FunFam" id="3.40.140.10:FF:000008">
    <property type="entry name" value="Cytidine deaminase"/>
    <property type="match status" value="1"/>
</dbReference>
<sequence>MIDPSDEDLIEYALKASKNSYSPYSKIKVGAAILTETNDVITGTNVENASYGLSMCAERVAVFKAISMGIRKFRKIAIILDDGKGIMPCGACRQVLMEFGKDIIVITKDKDGRLVKFNLDSLLPNSFTLKGEEIG</sequence>
<dbReference type="InterPro" id="IPR016192">
    <property type="entry name" value="APOBEC/CMP_deaminase_Zn-bd"/>
</dbReference>
<reference evidence="14 15" key="1">
    <citation type="journal article" date="2011" name="J. Bacteriol.">
        <title>Complete genome sequence of Metallosphaera cuprina, a metal sulfide-oxidizing archaeon from a hot spring.</title>
        <authorList>
            <person name="Liu L.J."/>
            <person name="You X.Y."/>
            <person name="Zheng H."/>
            <person name="Wang S."/>
            <person name="Jiang C.Y."/>
            <person name="Liu S.J."/>
        </authorList>
    </citation>
    <scope>NUCLEOTIDE SEQUENCE [LARGE SCALE GENOMIC DNA]</scope>
    <source>
        <strain evidence="14 15">Ar-4</strain>
    </source>
</reference>
<dbReference type="InterPro" id="IPR016193">
    <property type="entry name" value="Cytidine_deaminase-like"/>
</dbReference>
<dbReference type="CDD" id="cd01283">
    <property type="entry name" value="cytidine_deaminase"/>
    <property type="match status" value="1"/>
</dbReference>
<dbReference type="Gene3D" id="3.40.140.10">
    <property type="entry name" value="Cytidine Deaminase, domain 2"/>
    <property type="match status" value="1"/>
</dbReference>
<evidence type="ECO:0000256" key="6">
    <source>
        <dbReference type="ARBA" id="ARBA00022801"/>
    </source>
</evidence>
<protein>
    <recommendedName>
        <fullName evidence="4">cytidine deaminase</fullName>
        <ecNumber evidence="4">3.5.4.5</ecNumber>
    </recommendedName>
    <alternativeName>
        <fullName evidence="8">Cytidine aminohydrolase</fullName>
    </alternativeName>
</protein>
<comment type="similarity">
    <text evidence="3">Belongs to the cytidine and deoxycytidylate deaminase family.</text>
</comment>
<dbReference type="GO" id="GO:0004126">
    <property type="term" value="F:cytidine deaminase activity"/>
    <property type="evidence" value="ECO:0007669"/>
    <property type="project" value="UniProtKB-EC"/>
</dbReference>
<feature type="binding site" evidence="12">
    <location>
        <position position="56"/>
    </location>
    <ligand>
        <name>Zn(2+)</name>
        <dbReference type="ChEBI" id="CHEBI:29105"/>
        <note>catalytic</note>
    </ligand>
</feature>
<evidence type="ECO:0000256" key="2">
    <source>
        <dbReference type="ARBA" id="ARBA00003949"/>
    </source>
</evidence>
<dbReference type="NCBIfam" id="NF004064">
    <property type="entry name" value="PRK05578.1"/>
    <property type="match status" value="1"/>
</dbReference>
<dbReference type="GeneID" id="10492222"/>
<evidence type="ECO:0000256" key="10">
    <source>
        <dbReference type="PIRSR" id="PIRSR606262-1"/>
    </source>
</evidence>
<evidence type="ECO:0000256" key="3">
    <source>
        <dbReference type="ARBA" id="ARBA00006576"/>
    </source>
</evidence>
<dbReference type="HOGENOM" id="CLU_097262_4_1_2"/>
<dbReference type="Proteomes" id="UP000007812">
    <property type="component" value="Chromosome"/>
</dbReference>
<dbReference type="OrthoDB" id="39143at2157"/>
<feature type="binding site" evidence="11">
    <location>
        <begin position="45"/>
        <end position="51"/>
    </location>
    <ligand>
        <name>substrate</name>
    </ligand>
</feature>
<comment type="function">
    <text evidence="2">This enzyme scavenges exogenous and endogenous cytidine and 2'-deoxycytidine for UMP synthesis.</text>
</comment>
<dbReference type="RefSeq" id="WP_013736638.1">
    <property type="nucleotide sequence ID" value="NC_015435.1"/>
</dbReference>
<dbReference type="EMBL" id="CP002656">
    <property type="protein sequence ID" value="AEB94136.1"/>
    <property type="molecule type" value="Genomic_DNA"/>
</dbReference>
<dbReference type="GO" id="GO:0055086">
    <property type="term" value="P:nucleobase-containing small molecule metabolic process"/>
    <property type="evidence" value="ECO:0007669"/>
    <property type="project" value="UniProtKB-ARBA"/>
</dbReference>
<dbReference type="InterPro" id="IPR050202">
    <property type="entry name" value="Cyt/Deoxycyt_deaminase"/>
</dbReference>
<evidence type="ECO:0000256" key="5">
    <source>
        <dbReference type="ARBA" id="ARBA00022723"/>
    </source>
</evidence>
<dbReference type="Pfam" id="PF00383">
    <property type="entry name" value="dCMP_cyt_deam_1"/>
    <property type="match status" value="1"/>
</dbReference>
<feature type="binding site" evidence="12">
    <location>
        <position position="89"/>
    </location>
    <ligand>
        <name>Zn(2+)</name>
        <dbReference type="ChEBI" id="CHEBI:29105"/>
        <note>catalytic</note>
    </ligand>
</feature>
<organism evidence="14 15">
    <name type="scientific">Metallosphaera cuprina (strain Ar-4)</name>
    <dbReference type="NCBI Taxonomy" id="1006006"/>
    <lineage>
        <taxon>Archaea</taxon>
        <taxon>Thermoproteota</taxon>
        <taxon>Thermoprotei</taxon>
        <taxon>Sulfolobales</taxon>
        <taxon>Sulfolobaceae</taxon>
        <taxon>Metallosphaera</taxon>
    </lineage>
</organism>
<dbReference type="KEGG" id="mcn:Mcup_0025"/>
<keyword evidence="15" id="KW-1185">Reference proteome</keyword>
<dbReference type="PATRIC" id="fig|1006006.8.peg.25"/>
<dbReference type="PANTHER" id="PTHR11644:SF2">
    <property type="entry name" value="CYTIDINE DEAMINASE"/>
    <property type="match status" value="1"/>
</dbReference>
<gene>
    <name evidence="14" type="ordered locus">Mcup_0025</name>
</gene>
<evidence type="ECO:0000256" key="1">
    <source>
        <dbReference type="ARBA" id="ARBA00001947"/>
    </source>
</evidence>
<proteinExistence type="inferred from homology"/>
<name>F4G3D8_METCR</name>
<comment type="catalytic activity">
    <reaction evidence="9">
        <text>cytidine + H2O + H(+) = uridine + NH4(+)</text>
        <dbReference type="Rhea" id="RHEA:16069"/>
        <dbReference type="ChEBI" id="CHEBI:15377"/>
        <dbReference type="ChEBI" id="CHEBI:15378"/>
        <dbReference type="ChEBI" id="CHEBI:16704"/>
        <dbReference type="ChEBI" id="CHEBI:17562"/>
        <dbReference type="ChEBI" id="CHEBI:28938"/>
        <dbReference type="EC" id="3.5.4.5"/>
    </reaction>
</comment>
<evidence type="ECO:0000256" key="11">
    <source>
        <dbReference type="PIRSR" id="PIRSR606262-2"/>
    </source>
</evidence>
<dbReference type="PROSITE" id="PS51747">
    <property type="entry name" value="CYT_DCMP_DEAMINASES_2"/>
    <property type="match status" value="1"/>
</dbReference>
<dbReference type="NCBIfam" id="TIGR01354">
    <property type="entry name" value="cyt_deam_tetra"/>
    <property type="match status" value="1"/>
</dbReference>
<evidence type="ECO:0000256" key="4">
    <source>
        <dbReference type="ARBA" id="ARBA00012783"/>
    </source>
</evidence>
<dbReference type="PANTHER" id="PTHR11644">
    <property type="entry name" value="CYTIDINE DEAMINASE"/>
    <property type="match status" value="1"/>
</dbReference>
<keyword evidence="7 12" id="KW-0862">Zinc</keyword>
<evidence type="ECO:0000256" key="9">
    <source>
        <dbReference type="ARBA" id="ARBA00049558"/>
    </source>
</evidence>
<dbReference type="GO" id="GO:0042802">
    <property type="term" value="F:identical protein binding"/>
    <property type="evidence" value="ECO:0007669"/>
    <property type="project" value="UniProtKB-ARBA"/>
</dbReference>
<dbReference type="GO" id="GO:0008270">
    <property type="term" value="F:zinc ion binding"/>
    <property type="evidence" value="ECO:0007669"/>
    <property type="project" value="InterPro"/>
</dbReference>
<evidence type="ECO:0000313" key="15">
    <source>
        <dbReference type="Proteomes" id="UP000007812"/>
    </source>
</evidence>
<evidence type="ECO:0000259" key="13">
    <source>
        <dbReference type="PROSITE" id="PS51747"/>
    </source>
</evidence>
<dbReference type="InterPro" id="IPR002125">
    <property type="entry name" value="CMP_dCMP_dom"/>
</dbReference>
<dbReference type="GO" id="GO:0072527">
    <property type="term" value="P:pyrimidine-containing compound metabolic process"/>
    <property type="evidence" value="ECO:0007669"/>
    <property type="project" value="UniProtKB-ARBA"/>
</dbReference>
<feature type="domain" description="CMP/dCMP-type deaminase" evidence="13">
    <location>
        <begin position="4"/>
        <end position="130"/>
    </location>
</feature>
<evidence type="ECO:0000256" key="7">
    <source>
        <dbReference type="ARBA" id="ARBA00022833"/>
    </source>
</evidence>
<keyword evidence="5 12" id="KW-0479">Metal-binding</keyword>
<evidence type="ECO:0000256" key="12">
    <source>
        <dbReference type="PIRSR" id="PIRSR606262-3"/>
    </source>
</evidence>